<accession>A0A8H8SUF2</accession>
<keyword evidence="5" id="KW-0677">Repeat</keyword>
<feature type="domain" description="Phosphatase PP2A regulatory subunit A/Splicing factor 3B subunit 1-like HEAT repeat" evidence="9">
    <location>
        <begin position="689"/>
        <end position="760"/>
    </location>
</feature>
<dbReference type="GO" id="GO:0005681">
    <property type="term" value="C:spliceosomal complex"/>
    <property type="evidence" value="ECO:0007669"/>
    <property type="project" value="UniProtKB-KW"/>
</dbReference>
<comment type="similarity">
    <text evidence="2">Belongs to the SF3B1 family.</text>
</comment>
<name>A0A8H8SUF2_9AGAM</name>
<dbReference type="FunFam" id="1.25.10.10:FF:000088">
    <property type="entry name" value="Splicing factor 3b, subunit 1"/>
    <property type="match status" value="1"/>
</dbReference>
<dbReference type="Gene3D" id="1.25.10.10">
    <property type="entry name" value="Leucine-rich Repeat Variant"/>
    <property type="match status" value="3"/>
</dbReference>
<feature type="region of interest" description="Disordered" evidence="8">
    <location>
        <begin position="1180"/>
        <end position="1262"/>
    </location>
</feature>
<feature type="compositionally biased region" description="Polar residues" evidence="8">
    <location>
        <begin position="1227"/>
        <end position="1236"/>
    </location>
</feature>
<feature type="region of interest" description="Disordered" evidence="8">
    <location>
        <begin position="1274"/>
        <end position="1366"/>
    </location>
</feature>
<dbReference type="GO" id="GO:0000245">
    <property type="term" value="P:spliceosomal complex assembly"/>
    <property type="evidence" value="ECO:0007669"/>
    <property type="project" value="InterPro"/>
</dbReference>
<evidence type="ECO:0000259" key="9">
    <source>
        <dbReference type="Pfam" id="PF22646"/>
    </source>
</evidence>
<dbReference type="PANTHER" id="PTHR12097">
    <property type="entry name" value="SPLICING FACTOR 3B, SUBUNIT 1-RELATED"/>
    <property type="match status" value="1"/>
</dbReference>
<dbReference type="KEGG" id="rsx:RhiXN_05025"/>
<keyword evidence="4" id="KW-0747">Spliceosome</keyword>
<dbReference type="Proteomes" id="UP000650533">
    <property type="component" value="Chromosome 2"/>
</dbReference>
<evidence type="ECO:0000256" key="7">
    <source>
        <dbReference type="ARBA" id="ARBA00023242"/>
    </source>
</evidence>
<proteinExistence type="inferred from homology"/>
<dbReference type="SUPFAM" id="SSF48371">
    <property type="entry name" value="ARM repeat"/>
    <property type="match status" value="1"/>
</dbReference>
<evidence type="ECO:0000313" key="11">
    <source>
        <dbReference type="Proteomes" id="UP000650533"/>
    </source>
</evidence>
<feature type="compositionally biased region" description="Low complexity" evidence="8">
    <location>
        <begin position="1276"/>
        <end position="1295"/>
    </location>
</feature>
<evidence type="ECO:0000256" key="6">
    <source>
        <dbReference type="ARBA" id="ARBA00023187"/>
    </source>
</evidence>
<dbReference type="GO" id="GO:0003729">
    <property type="term" value="F:mRNA binding"/>
    <property type="evidence" value="ECO:0007669"/>
    <property type="project" value="InterPro"/>
</dbReference>
<feature type="region of interest" description="Disordered" evidence="8">
    <location>
        <begin position="918"/>
        <end position="960"/>
    </location>
</feature>
<evidence type="ECO:0000256" key="5">
    <source>
        <dbReference type="ARBA" id="ARBA00022737"/>
    </source>
</evidence>
<organism evidence="10 11">
    <name type="scientific">Rhizoctonia solani</name>
    <dbReference type="NCBI Taxonomy" id="456999"/>
    <lineage>
        <taxon>Eukaryota</taxon>
        <taxon>Fungi</taxon>
        <taxon>Dikarya</taxon>
        <taxon>Basidiomycota</taxon>
        <taxon>Agaricomycotina</taxon>
        <taxon>Agaricomycetes</taxon>
        <taxon>Cantharellales</taxon>
        <taxon>Ceratobasidiaceae</taxon>
        <taxon>Rhizoctonia</taxon>
    </lineage>
</organism>
<feature type="region of interest" description="Disordered" evidence="8">
    <location>
        <begin position="978"/>
        <end position="1003"/>
    </location>
</feature>
<dbReference type="InterPro" id="IPR016024">
    <property type="entry name" value="ARM-type_fold"/>
</dbReference>
<dbReference type="InterPro" id="IPR011989">
    <property type="entry name" value="ARM-like"/>
</dbReference>
<evidence type="ECO:0000256" key="2">
    <source>
        <dbReference type="ARBA" id="ARBA00005754"/>
    </source>
</evidence>
<keyword evidence="6" id="KW-0508">mRNA splicing</keyword>
<feature type="compositionally biased region" description="Low complexity" evidence="8">
    <location>
        <begin position="1313"/>
        <end position="1323"/>
    </location>
</feature>
<dbReference type="Pfam" id="PF22646">
    <property type="entry name" value="PPP2R1A-like_HEAT"/>
    <property type="match status" value="1"/>
</dbReference>
<evidence type="ECO:0000313" key="10">
    <source>
        <dbReference type="EMBL" id="QRW17023.1"/>
    </source>
</evidence>
<feature type="compositionally biased region" description="Polar residues" evidence="8">
    <location>
        <begin position="1339"/>
        <end position="1352"/>
    </location>
</feature>
<feature type="compositionally biased region" description="Polar residues" evidence="8">
    <location>
        <begin position="978"/>
        <end position="992"/>
    </location>
</feature>
<evidence type="ECO:0000256" key="4">
    <source>
        <dbReference type="ARBA" id="ARBA00022728"/>
    </source>
</evidence>
<dbReference type="RefSeq" id="XP_043177260.1">
    <property type="nucleotide sequence ID" value="XM_043324841.1"/>
</dbReference>
<dbReference type="GeneID" id="67027304"/>
<feature type="region of interest" description="Disordered" evidence="8">
    <location>
        <begin position="1127"/>
        <end position="1154"/>
    </location>
</feature>
<evidence type="ECO:0000256" key="3">
    <source>
        <dbReference type="ARBA" id="ARBA00022664"/>
    </source>
</evidence>
<feature type="region of interest" description="Disordered" evidence="8">
    <location>
        <begin position="1015"/>
        <end position="1115"/>
    </location>
</feature>
<dbReference type="InterPro" id="IPR054573">
    <property type="entry name" value="PP2A/SF3B1-like_HEAT"/>
</dbReference>
<keyword evidence="3" id="KW-0507">mRNA processing</keyword>
<evidence type="ECO:0000256" key="1">
    <source>
        <dbReference type="ARBA" id="ARBA00004123"/>
    </source>
</evidence>
<protein>
    <submittedName>
        <fullName evidence="10">Splicing factor 3B subunit 1</fullName>
    </submittedName>
</protein>
<keyword evidence="7" id="KW-0539">Nucleus</keyword>
<dbReference type="EMBL" id="CP059659">
    <property type="protein sequence ID" value="QRW17023.1"/>
    <property type="molecule type" value="Genomic_DNA"/>
</dbReference>
<comment type="subcellular location">
    <subcellularLocation>
        <location evidence="1">Nucleus</location>
    </subcellularLocation>
</comment>
<reference evidence="10" key="1">
    <citation type="submission" date="2020-05" db="EMBL/GenBank/DDBJ databases">
        <title>Evolutionary and genomic comparisons of hybrid uninucleate and nonhybrid Rhizoctonia fungi.</title>
        <authorList>
            <person name="Li C."/>
            <person name="Chen X."/>
        </authorList>
    </citation>
    <scope>NUCLEOTIDE SEQUENCE</scope>
    <source>
        <strain evidence="10">AG-1 IA</strain>
    </source>
</reference>
<sequence length="1478" mass="161677">MAEPRQLDSYTAPKEILDEFAALADEEEHDPSDKHNRYLTDEELAVLPQLLAPAPSPAYTGFQIQEDSDAAAAAAAAGLAPELPTEIPGVGSLAFFKAEDAQYFSKILKEEDESELSVDELKERKIMRLLLKIKNGTPSVRKTALRQITDKAREFGAGPLFDKILPLLMERTLEDQERHLLVKVIDRVLYKLDDLVRPYVHKILVVIEPLLIDEDYYARVEGREIISNLSKAAGLAHMISTMRPDIDHADEYVRNTTARAFSVVASALGIPALLPFLKAVCRSKKSWQARHTGIRIVQQIAIMMGCAVLPHLRNLVDAIAHGLNDEQQKVRTMTALGLAASPKPPRHTVSSRSTMYSSHFGLVSVNTVVKVSLHSSKPSDHHPPHGPRIRELLHQGSHGHSYSRVPELGRGDEKIVLKVVKQCAATEGVTPGYIKEDILPEFFKAFWVRRMALDRRNYRQVVETTVELAQKSGVAEIVGRIVNDLKDEAEPYRKMVMETITKVVASLEQTTEDQVMLDGFGTVVNAFGIRVKPYLTQIVSTVLWRLNNKSAKVGGRDQACGEDQLLSKLGVVLFEQLGEEYPDTLGSIIAAEGAIANVVGMTQMQPPVKDLLPRMTPILRNRHEKVQEASINLIGRIADATLLQLADRGAEFVPAREWMRICFELLDLLKAHKKGIRRAAVNSFGYIAKSLGPQDVLSVLLTNLRVQERQSRVCSTVAIAIVAETCGPFTCIPAILNEYRTAELNVRTGCLKALSFVFEYVGPQSAFYCDSVVTMLEDALTDRDLVHRQTASTIVKHLALGVAGLGCEDSMLHLMNLVWPNCFETSPHVIGAVMEAIEAMRVSLGPGVLLNYVLQGLFHPARKVREVYWRIYNALYLGAADAMVPYYPDVGELSDEKNTYDRHPLQWGGVMDVCHVPLPEPEFPTQKREKAQRPPPLQEMPENKEQEASGATDNGPGSSFLIVPDTARSTFFALPSGMSSRSSLFGRNSTSSQDEKKGPSFFKFSNLSRGAKWARSDELTRTSGSSDGSHAYVPKSKRSESASNLLELVKNDTSAPPSNSNVRQRSRTLSTKSLPDTPDHQRRVFTELPPLAIPPPSTTRVSLETPAKPKAVTVPPRLSLDTPIHRVSPIRLPDPASPTSPGLDESTVTLNMGLHSPSPTIISATTMSTIQESLLGDYGVSTSSCESDHDQTFASGEDEYGHKPNSVEPTDSKKQLDGSGRVPPKLTVTSSGQTSPLEPPGRDEPVDLLFAGPPELPDVIPPFKDPLESYFADIPSRSSSRSSLRSSEASTSRLSVPTTPVHKLAANPVQEMSPTSPVSSLSPSPSPRKPRPRKVPPALTSQHRSSPSRSNTLTVPIDEPPPTPSSPSFLLGLSWPRPPLRQIYIDSGKPNASWHAVSRTIDEQLIDGTGMVNTDPCHVIIIANAGAGSGIAGKFIHSGMSGGRRRSGTVMRDQQPLTPTAVSALTSFAIQTAPLVST</sequence>
<dbReference type="InterPro" id="IPR038737">
    <property type="entry name" value="SF3b_su1-like"/>
</dbReference>
<gene>
    <name evidence="10" type="ORF">RhiXN_05025</name>
</gene>
<evidence type="ECO:0000256" key="8">
    <source>
        <dbReference type="SAM" id="MobiDB-lite"/>
    </source>
</evidence>
<feature type="compositionally biased region" description="Polar residues" evidence="8">
    <location>
        <begin position="1051"/>
        <end position="1074"/>
    </location>
</feature>